<dbReference type="EMBL" id="CP045489">
    <property type="protein sequence ID" value="QFU84323.1"/>
    <property type="molecule type" value="Genomic_DNA"/>
</dbReference>
<geneLocation type="plasmid" evidence="1 2">
    <name>unnamed1</name>
</geneLocation>
<dbReference type="KEGG" id="nas:GCU68_17300"/>
<gene>
    <name evidence="1" type="ORF">GCU68_17300</name>
</gene>
<dbReference type="RefSeq" id="WP_152943849.1">
    <property type="nucleotide sequence ID" value="NZ_CP045489.1"/>
</dbReference>
<protein>
    <submittedName>
        <fullName evidence="1">Uncharacterized protein</fullName>
    </submittedName>
</protein>
<name>A0A5P9P866_9EURY</name>
<proteinExistence type="predicted"/>
<dbReference type="OrthoDB" id="186636at2157"/>
<keyword evidence="2" id="KW-1185">Reference proteome</keyword>
<evidence type="ECO:0000313" key="2">
    <source>
        <dbReference type="Proteomes" id="UP000326170"/>
    </source>
</evidence>
<dbReference type="Proteomes" id="UP000326170">
    <property type="component" value="Plasmid unnamed1"/>
</dbReference>
<dbReference type="AlphaFoldDB" id="A0A5P9P866"/>
<keyword evidence="1" id="KW-0614">Plasmid</keyword>
<organism evidence="1 2">
    <name type="scientific">Natronorubrum aibiense</name>
    <dbReference type="NCBI Taxonomy" id="348826"/>
    <lineage>
        <taxon>Archaea</taxon>
        <taxon>Methanobacteriati</taxon>
        <taxon>Methanobacteriota</taxon>
        <taxon>Stenosarchaea group</taxon>
        <taxon>Halobacteria</taxon>
        <taxon>Halobacteriales</taxon>
        <taxon>Natrialbaceae</taxon>
        <taxon>Natronorubrum</taxon>
    </lineage>
</organism>
<accession>A0A5P9P866</accession>
<reference evidence="1 2" key="1">
    <citation type="journal article" date="2007" name="Int. J. Syst. Evol. Microbiol.">
        <title>Natronorubrum sulfidifaciens sp. nov., an extremely haloalkaliphilic archaeon isolated from Aiding salt lake in Xin-Jiang, China.</title>
        <authorList>
            <person name="Cui H.L."/>
            <person name="Tohty D."/>
            <person name="Liu H.C."/>
            <person name="Liu S.J."/>
            <person name="Oren A."/>
            <person name="Zhou P.J."/>
        </authorList>
    </citation>
    <scope>NUCLEOTIDE SEQUENCE [LARGE SCALE GENOMIC DNA]</scope>
    <source>
        <strain evidence="1 2">7-3</strain>
        <plasmid evidence="1">unnamed1</plasmid>
    </source>
</reference>
<sequence>MVVCNRRTILRTSTALLFGAMGWSTTGGATTAQDNTDKDDEIEPDFEFDGTGQTVTTEIELADGPAIGTIEYGGNGSITVNAVPQGEQGYEDVLVMTDNASPGVGGMMAVEGPYVFEIVPTSFDLDTESSNMEWQLAIIQPEAAENEAQEPPLEFEGTESTILGPIMFQGTETATVSHDGDGWLDIEVLPQNGDFATSLFYESGTFSGETVVRTEGIGWVPVQATGDWTLTFA</sequence>
<evidence type="ECO:0000313" key="1">
    <source>
        <dbReference type="EMBL" id="QFU84323.1"/>
    </source>
</evidence>
<dbReference type="GeneID" id="42302837"/>